<evidence type="ECO:0000313" key="5">
    <source>
        <dbReference type="Ensembl" id="ENSAPLP00020022694.1"/>
    </source>
</evidence>
<dbReference type="SUPFAM" id="SSF47923">
    <property type="entry name" value="Ypt/Rab-GAP domain of gyp1p"/>
    <property type="match status" value="2"/>
</dbReference>
<organism evidence="5 6">
    <name type="scientific">Anas platyrhynchos</name>
    <name type="common">Mallard</name>
    <name type="synonym">Anas boschas</name>
    <dbReference type="NCBI Taxonomy" id="8839"/>
    <lineage>
        <taxon>Eukaryota</taxon>
        <taxon>Metazoa</taxon>
        <taxon>Chordata</taxon>
        <taxon>Craniata</taxon>
        <taxon>Vertebrata</taxon>
        <taxon>Euteleostomi</taxon>
        <taxon>Archelosauria</taxon>
        <taxon>Archosauria</taxon>
        <taxon>Dinosauria</taxon>
        <taxon>Saurischia</taxon>
        <taxon>Theropoda</taxon>
        <taxon>Coelurosauria</taxon>
        <taxon>Aves</taxon>
        <taxon>Neognathae</taxon>
        <taxon>Galloanserae</taxon>
        <taxon>Anseriformes</taxon>
        <taxon>Anatidae</taxon>
        <taxon>Anatinae</taxon>
        <taxon>Anas</taxon>
    </lineage>
</organism>
<dbReference type="InterPro" id="IPR011993">
    <property type="entry name" value="PH-like_dom_sf"/>
</dbReference>
<reference evidence="5" key="2">
    <citation type="submission" date="2025-08" db="UniProtKB">
        <authorList>
            <consortium name="Ensembl"/>
        </authorList>
    </citation>
    <scope>IDENTIFICATION</scope>
</reference>
<dbReference type="Gene3D" id="1.10.8.270">
    <property type="entry name" value="putative rabgap domain of human tbc1 domain family member 14 like domains"/>
    <property type="match status" value="1"/>
</dbReference>
<dbReference type="Proteomes" id="UP000694400">
    <property type="component" value="Chromosome Z"/>
</dbReference>
<feature type="region of interest" description="Disordered" evidence="2">
    <location>
        <begin position="846"/>
        <end position="865"/>
    </location>
</feature>
<reference evidence="5" key="3">
    <citation type="submission" date="2025-09" db="UniProtKB">
        <authorList>
            <consortium name="Ensembl"/>
        </authorList>
    </citation>
    <scope>IDENTIFICATION</scope>
</reference>
<dbReference type="SUPFAM" id="SSF50729">
    <property type="entry name" value="PH domain-like"/>
    <property type="match status" value="1"/>
</dbReference>
<dbReference type="GO" id="GO:0005829">
    <property type="term" value="C:cytosol"/>
    <property type="evidence" value="ECO:0007669"/>
    <property type="project" value="UniProtKB-ARBA"/>
</dbReference>
<feature type="domain" description="PH" evidence="3">
    <location>
        <begin position="13"/>
        <end position="110"/>
    </location>
</feature>
<dbReference type="Ensembl" id="ENSAPLT00020024508.1">
    <property type="protein sequence ID" value="ENSAPLP00020022694.1"/>
    <property type="gene ID" value="ENSAPLG00020015803.1"/>
</dbReference>
<evidence type="ECO:0000256" key="2">
    <source>
        <dbReference type="SAM" id="MobiDB-lite"/>
    </source>
</evidence>
<dbReference type="Gene3D" id="1.10.472.80">
    <property type="entry name" value="Ypt/Rab-GAP domain of gyp1p, domain 3"/>
    <property type="match status" value="1"/>
</dbReference>
<dbReference type="AlphaFoldDB" id="A0A8B9TJU1"/>
<dbReference type="PROSITE" id="PS50086">
    <property type="entry name" value="TBC_RABGAP"/>
    <property type="match status" value="1"/>
</dbReference>
<dbReference type="PANTHER" id="PTHR47219">
    <property type="entry name" value="RAB GTPASE-ACTIVATING PROTEIN 1-LIKE"/>
    <property type="match status" value="1"/>
</dbReference>
<reference evidence="5" key="1">
    <citation type="submission" date="2019-08" db="EMBL/GenBank/DDBJ databases">
        <title>Three high-quality genomes provides insights into domestication of ducks.</title>
        <authorList>
            <person name="Hou Z.C."/>
            <person name="Zhu F."/>
            <person name="Yin Z.T."/>
            <person name="Zhang F."/>
        </authorList>
    </citation>
    <scope>NUCLEOTIDE SEQUENCE [LARGE SCALE GENOMIC DNA]</scope>
</reference>
<dbReference type="Gene3D" id="2.30.29.30">
    <property type="entry name" value="Pleckstrin-homology domain (PH domain)/Phosphotyrosine-binding domain (PTB)"/>
    <property type="match status" value="1"/>
</dbReference>
<name>A0A8B9TJU1_ANAPL</name>
<dbReference type="Pfam" id="PF00169">
    <property type="entry name" value="PH"/>
    <property type="match status" value="1"/>
</dbReference>
<sequence length="865" mass="100127">MCSSQEPSRALWPKKLCGYLNKLGIKGPIKTWKSRWFIYDENKCHLLYYRTAQDVNPLGSIDLSSASFDCKVENGEGVFEIRTPSRVFTLKAISKQAMMYWLQQLQVRRWEFCNAPSLSCSLASCLLVCFYVDVVDSEAFMPPVKTPTEVVGLKAASLPAPQTSTALQNISLKHPWTEIHCGVSPSSKTPEFIAATPFCVSEFCFPSVKEEIPEDGRLESRMNWVRKAKWMNSGFLGLAEELSRERSSMDKVSVLQQQILTLTEEVKSQKELVKLLHKALEAAQQEKRVSSMYLTAAEDKDRLELVRHKVRQIADLTSRLEALEKEKKELEQMLALRDSHIQELKEHVQHLMEKNHAKQEVIMALTEQMARELSDPLQEANTITAETLYKQQEEIEHLKDDIDAYKTQNQFLNSEIHQVTRLWTSAAENEKALLMKCACLQARNCQMESKYLTVLRKLQETVPGLPSSDAELVRNLIQEALQWDVKEGAEEGLNLNPVSEYDEYGFMTVPDYEVEDWKLLAKIQALEIKSNNLRSQEVVEKPLRDRWNGVGELSPSAELKGLIRSGIPVEHRQRVWRWIVSRHCSRLPDHYQRLLRQSKSTEHPACRQIELDLPRTLTNNKYFSSPTSQLIPKLRRVLLAFSWHNPAIGYCQGLNRLAAVALLVLEDEESAFWCLVHIVENLMPADYYSDTLITSQVDQRVFKDFLAEKLPRLTAHFEQHQIDVSLITFNWFLVAFVDSLVSDILLRVWDAFLYEGTKVIFRYALAIFKYNEEEILRIHDNVEIYQYLRFFTRMIVDGRKLMNIAFNELNPFPMKLLRNRRTMHREELETELCELEQIKAAYVKERAEQGPQDLQDAVSEEEEEI</sequence>
<dbReference type="InterPro" id="IPR035969">
    <property type="entry name" value="Rab-GAP_TBC_sf"/>
</dbReference>
<feature type="domain" description="Rab-GAP TBC" evidence="4">
    <location>
        <begin position="566"/>
        <end position="756"/>
    </location>
</feature>
<dbReference type="InterPro" id="IPR050302">
    <property type="entry name" value="Rab_GAP_TBC_domain"/>
</dbReference>
<evidence type="ECO:0000256" key="1">
    <source>
        <dbReference type="SAM" id="Coils"/>
    </source>
</evidence>
<feature type="coiled-coil region" evidence="1">
    <location>
        <begin position="252"/>
        <end position="361"/>
    </location>
</feature>
<feature type="coiled-coil region" evidence="1">
    <location>
        <begin position="388"/>
        <end position="415"/>
    </location>
</feature>
<dbReference type="GO" id="GO:0005096">
    <property type="term" value="F:GTPase activator activity"/>
    <property type="evidence" value="ECO:0007669"/>
    <property type="project" value="UniProtKB-KW"/>
</dbReference>
<protein>
    <submittedName>
        <fullName evidence="5">TBC1 domain family member 2</fullName>
    </submittedName>
</protein>
<dbReference type="GO" id="GO:0031410">
    <property type="term" value="C:cytoplasmic vesicle"/>
    <property type="evidence" value="ECO:0007669"/>
    <property type="project" value="UniProtKB-ARBA"/>
</dbReference>
<evidence type="ECO:0000259" key="3">
    <source>
        <dbReference type="PROSITE" id="PS50003"/>
    </source>
</evidence>
<dbReference type="InterPro" id="IPR001849">
    <property type="entry name" value="PH_domain"/>
</dbReference>
<keyword evidence="1" id="KW-0175">Coiled coil</keyword>
<proteinExistence type="predicted"/>
<dbReference type="Pfam" id="PF00566">
    <property type="entry name" value="RabGAP-TBC"/>
    <property type="match status" value="1"/>
</dbReference>
<dbReference type="GO" id="GO:0031267">
    <property type="term" value="F:small GTPase binding"/>
    <property type="evidence" value="ECO:0007669"/>
    <property type="project" value="TreeGrafter"/>
</dbReference>
<evidence type="ECO:0000259" key="4">
    <source>
        <dbReference type="PROSITE" id="PS50086"/>
    </source>
</evidence>
<dbReference type="PROSITE" id="PS50003">
    <property type="entry name" value="PH_DOMAIN"/>
    <property type="match status" value="1"/>
</dbReference>
<dbReference type="PANTHER" id="PTHR47219:SF20">
    <property type="entry name" value="TBC1 DOMAIN FAMILY MEMBER 2B"/>
    <property type="match status" value="1"/>
</dbReference>
<dbReference type="SMART" id="SM00233">
    <property type="entry name" value="PH"/>
    <property type="match status" value="1"/>
</dbReference>
<dbReference type="CDD" id="cd01265">
    <property type="entry name" value="PH_TBC1D2A"/>
    <property type="match status" value="1"/>
</dbReference>
<accession>A0A8B9TJU1</accession>
<evidence type="ECO:0000313" key="6">
    <source>
        <dbReference type="Proteomes" id="UP000694400"/>
    </source>
</evidence>
<dbReference type="InterPro" id="IPR000195">
    <property type="entry name" value="Rab-GAP-TBC_dom"/>
</dbReference>
<dbReference type="SMART" id="SM00164">
    <property type="entry name" value="TBC"/>
    <property type="match status" value="1"/>
</dbReference>